<evidence type="ECO:0000313" key="2">
    <source>
        <dbReference type="EMBL" id="CAD8410987.1"/>
    </source>
</evidence>
<proteinExistence type="predicted"/>
<gene>
    <name evidence="1" type="ORF">PINE0816_LOCUS7109</name>
    <name evidence="2" type="ORF">PINE0816_LOCUS7110</name>
</gene>
<dbReference type="EMBL" id="HBEL01014853">
    <property type="protein sequence ID" value="CAD8410986.1"/>
    <property type="molecule type" value="Transcribed_RNA"/>
</dbReference>
<organism evidence="1">
    <name type="scientific">Proboscia inermis</name>
    <dbReference type="NCBI Taxonomy" id="420281"/>
    <lineage>
        <taxon>Eukaryota</taxon>
        <taxon>Sar</taxon>
        <taxon>Stramenopiles</taxon>
        <taxon>Ochrophyta</taxon>
        <taxon>Bacillariophyta</taxon>
        <taxon>Coscinodiscophyceae</taxon>
        <taxon>Rhizosoleniophycidae</taxon>
        <taxon>Rhizosoleniales</taxon>
        <taxon>Rhizosoleniaceae</taxon>
        <taxon>Proboscia</taxon>
    </lineage>
</organism>
<name>A0A6T8I3H4_9STRA</name>
<reference evidence="1" key="1">
    <citation type="submission" date="2021-01" db="EMBL/GenBank/DDBJ databases">
        <authorList>
            <person name="Corre E."/>
            <person name="Pelletier E."/>
            <person name="Niang G."/>
            <person name="Scheremetjew M."/>
            <person name="Finn R."/>
            <person name="Kale V."/>
            <person name="Holt S."/>
            <person name="Cochrane G."/>
            <person name="Meng A."/>
            <person name="Brown T."/>
            <person name="Cohen L."/>
        </authorList>
    </citation>
    <scope>NUCLEOTIDE SEQUENCE</scope>
    <source>
        <strain evidence="1">CCAP1064/1</strain>
    </source>
</reference>
<dbReference type="EMBL" id="HBEL01014854">
    <property type="protein sequence ID" value="CAD8410987.1"/>
    <property type="molecule type" value="Transcribed_RNA"/>
</dbReference>
<protein>
    <submittedName>
        <fullName evidence="1">Uncharacterized protein</fullName>
    </submittedName>
</protein>
<evidence type="ECO:0000313" key="1">
    <source>
        <dbReference type="EMBL" id="CAD8410986.1"/>
    </source>
</evidence>
<accession>A0A6T8I3H4</accession>
<sequence>MVRTDMMVNWIIQRGFPWARISLFLEEIPCKCAVFLSKEDALVPANKGEDYFQQNGLSVQDYIIDISCQKQYKKDRTLGESMSTSNSFNGSDSLKTTTFKMISM</sequence>
<dbReference type="AlphaFoldDB" id="A0A6T8I3H4"/>